<feature type="domain" description="FAD-binding" evidence="2">
    <location>
        <begin position="5"/>
        <end position="315"/>
    </location>
</feature>
<dbReference type="InterPro" id="IPR013785">
    <property type="entry name" value="Aldolase_TIM"/>
</dbReference>
<gene>
    <name evidence="3" type="ORF">SOCE26_095630</name>
</gene>
<reference evidence="3 4" key="1">
    <citation type="submission" date="2015-09" db="EMBL/GenBank/DDBJ databases">
        <title>Sorangium comparison.</title>
        <authorList>
            <person name="Zaburannyi N."/>
            <person name="Bunk B."/>
            <person name="Overmann J."/>
            <person name="Mueller R."/>
        </authorList>
    </citation>
    <scope>NUCLEOTIDE SEQUENCE [LARGE SCALE GENOMIC DNA]</scope>
    <source>
        <strain evidence="3 4">So ce26</strain>
    </source>
</reference>
<dbReference type="InterPro" id="IPR044152">
    <property type="entry name" value="YqjM-like"/>
</dbReference>
<name>A0A2L0F943_SORCE</name>
<protein>
    <submittedName>
        <fullName evidence="3">Salicylyl-CoA 5-hydroxylase</fullName>
    </submittedName>
</protein>
<dbReference type="NCBIfam" id="NF006101">
    <property type="entry name" value="PRK08255.1"/>
    <property type="match status" value="1"/>
</dbReference>
<dbReference type="Gene3D" id="3.20.20.70">
    <property type="entry name" value="Aldolase class I"/>
    <property type="match status" value="1"/>
</dbReference>
<evidence type="ECO:0000313" key="3">
    <source>
        <dbReference type="EMBL" id="AUX48037.1"/>
    </source>
</evidence>
<dbReference type="InterPro" id="IPR002938">
    <property type="entry name" value="FAD-bd"/>
</dbReference>
<dbReference type="Gene3D" id="3.30.9.20">
    <property type="match status" value="1"/>
</dbReference>
<dbReference type="PANTHER" id="PTHR43303">
    <property type="entry name" value="NADPH DEHYDROGENASE C23G7.10C-RELATED"/>
    <property type="match status" value="1"/>
</dbReference>
<evidence type="ECO:0000259" key="2">
    <source>
        <dbReference type="Pfam" id="PF01494"/>
    </source>
</evidence>
<dbReference type="Pfam" id="PF00724">
    <property type="entry name" value="Oxidored_FMN"/>
    <property type="match status" value="1"/>
</dbReference>
<accession>A0A2L0F943</accession>
<dbReference type="InterPro" id="IPR001155">
    <property type="entry name" value="OxRdtase_FMN_N"/>
</dbReference>
<evidence type="ECO:0000259" key="1">
    <source>
        <dbReference type="Pfam" id="PF00724"/>
    </source>
</evidence>
<dbReference type="GO" id="GO:0003959">
    <property type="term" value="F:NADPH dehydrogenase activity"/>
    <property type="evidence" value="ECO:0007669"/>
    <property type="project" value="InterPro"/>
</dbReference>
<organism evidence="3 4">
    <name type="scientific">Sorangium cellulosum</name>
    <name type="common">Polyangium cellulosum</name>
    <dbReference type="NCBI Taxonomy" id="56"/>
    <lineage>
        <taxon>Bacteria</taxon>
        <taxon>Pseudomonadati</taxon>
        <taxon>Myxococcota</taxon>
        <taxon>Polyangia</taxon>
        <taxon>Polyangiales</taxon>
        <taxon>Polyangiaceae</taxon>
        <taxon>Sorangium</taxon>
    </lineage>
</organism>
<dbReference type="GO" id="GO:0050661">
    <property type="term" value="F:NADP binding"/>
    <property type="evidence" value="ECO:0007669"/>
    <property type="project" value="InterPro"/>
</dbReference>
<dbReference type="SUPFAM" id="SSF51905">
    <property type="entry name" value="FAD/NAD(P)-binding domain"/>
    <property type="match status" value="1"/>
</dbReference>
<feature type="domain" description="NADH:flavin oxidoreductase/NADH oxidase N-terminal" evidence="1">
    <location>
        <begin position="397"/>
        <end position="729"/>
    </location>
</feature>
<sequence>MRITCVGGGPAGLYFALLAKQRDPRREIVVVERNRPDDTFGFGVVFSDATLDHLADADRPTYDAIRASLAHWNELHTHFGGRVLVSTGHGFSGLSRQRLLAILQGRARELGVVLRFEEEVTDVDALVAASDLVVAADGVNSRIRERYEGRFAPRIDVRPNRFVWLGTTFPFEAFTFYFEQNRHGLFRVHAYRYEPERSTFIVECREETFRRAGLDRADEDGTIAYFEELFADKLRGHRLLKNRSVWRSFPTVHNERWSHGNVVLLGDAAHTAHFSIGSGTKLALEDAIALSESLGRHAGVPEALAAYEAERKPKVLAFQRAAQVSLLWFENTERYMALDPVEFTFSLLTRSLRVTHEGLKARDPAFVREVDAHVARKAEAQSGARVVAEGAAPPPPMFTPFRLRSLVLENRVVVSPMCQYSAEDGRIDDWHLVHLGSRALGGAGLVMTEMTDVSAEARITPGCAGLYRPDHAAAWRRVVDFVHARSRAKIGVQLAHAGRKGATKRMWEGMDQPLERGAWPLLSASAVPYLPGSQVPRAMDRADMDQVTADFVQAARWADEAGFDLLELHCAHGYLLASFISPLTNRRTDEYGGAIEGRMCYPLEVFDAVRAAWPADKPMSVRVSATDWAPGGLTTDDLVALAVMFREHGADILDVSAGQTDPSGKPVYGRLFQTPLSELVRLEAKVPTIAVGNIQSYADVNSIIAAGRADLCALARAHLFDPYWTRHAAAEQGFDMEWPPQYRSVERYTLRMR</sequence>
<evidence type="ECO:0000313" key="4">
    <source>
        <dbReference type="Proteomes" id="UP000238348"/>
    </source>
</evidence>
<dbReference type="GO" id="GO:0010181">
    <property type="term" value="F:FMN binding"/>
    <property type="evidence" value="ECO:0007669"/>
    <property type="project" value="InterPro"/>
</dbReference>
<dbReference type="AlphaFoldDB" id="A0A2L0F943"/>
<dbReference type="EMBL" id="CP012673">
    <property type="protein sequence ID" value="AUX48037.1"/>
    <property type="molecule type" value="Genomic_DNA"/>
</dbReference>
<dbReference type="Pfam" id="PF01494">
    <property type="entry name" value="FAD_binding_3"/>
    <property type="match status" value="1"/>
</dbReference>
<dbReference type="Gene3D" id="3.50.50.60">
    <property type="entry name" value="FAD/NAD(P)-binding domain"/>
    <property type="match status" value="1"/>
</dbReference>
<dbReference type="PRINTS" id="PR00420">
    <property type="entry name" value="RNGMNOXGNASE"/>
</dbReference>
<dbReference type="SUPFAM" id="SSF51395">
    <property type="entry name" value="FMN-linked oxidoreductases"/>
    <property type="match status" value="1"/>
</dbReference>
<proteinExistence type="predicted"/>
<dbReference type="CDD" id="cd02932">
    <property type="entry name" value="OYE_YqiM_FMN"/>
    <property type="match status" value="1"/>
</dbReference>
<dbReference type="PANTHER" id="PTHR43303:SF3">
    <property type="entry name" value="BLR3436 PROTEIN"/>
    <property type="match status" value="1"/>
</dbReference>
<dbReference type="Proteomes" id="UP000238348">
    <property type="component" value="Chromosome"/>
</dbReference>
<dbReference type="GO" id="GO:0071949">
    <property type="term" value="F:FAD binding"/>
    <property type="evidence" value="ECO:0007669"/>
    <property type="project" value="InterPro"/>
</dbReference>
<dbReference type="InterPro" id="IPR036188">
    <property type="entry name" value="FAD/NAD-bd_sf"/>
</dbReference>